<keyword evidence="7" id="KW-0472">Membrane</keyword>
<feature type="transmembrane region" description="Helical" evidence="7">
    <location>
        <begin position="48"/>
        <end position="68"/>
    </location>
</feature>
<keyword evidence="5" id="KW-0902">Two-component regulatory system</keyword>
<feature type="domain" description="PAS" evidence="9">
    <location>
        <begin position="530"/>
        <end position="583"/>
    </location>
</feature>
<evidence type="ECO:0000313" key="10">
    <source>
        <dbReference type="EMBL" id="MBD2567332.1"/>
    </source>
</evidence>
<dbReference type="Gene3D" id="3.30.565.10">
    <property type="entry name" value="Histidine kinase-like ATPase, C-terminal domain"/>
    <property type="match status" value="1"/>
</dbReference>
<keyword evidence="7" id="KW-1133">Transmembrane helix</keyword>
<dbReference type="Gene3D" id="1.10.287.130">
    <property type="match status" value="1"/>
</dbReference>
<dbReference type="NCBIfam" id="TIGR00229">
    <property type="entry name" value="sensory_box"/>
    <property type="match status" value="1"/>
</dbReference>
<feature type="transmembrane region" description="Helical" evidence="7">
    <location>
        <begin position="361"/>
        <end position="381"/>
    </location>
</feature>
<sequence>MSRSHSPVDHQFAFQSLPRSMSTLETWTFGVTNHLSWTTLVPTVHADLGTAAIFVWVPAVIVGMLINYQVKHLGRNFLNVAGGTPNYITRLWQGYPIIARYAAIGYLISWLSVVPLNSVVLTNMITSNLEVLGIPCPELIFKLGFTLLPFIVAFSGSRALSILHLLFSLPALLLILLFCLQGLGFLAFSPNSPSFFPQHWTSLNFIDWAKWFFFISYTTYSCETISSFVADSRHPKQTLNFLDIAAWLMLPIFIGGSWVIIRLCTIEGLEDNPYLNFAVASVSFWGDFGPITVTFLLTSCCLLGSATAISNSPRIIYQLAVDKHLAPVFSLVSSRGVFGSSLVLSLCISMVYFLWGDISQIVIVGNVAWFLAFMLMHLGLWKKRNQPDILWPKISLVFFIIEAVILIVTAYAWVWQDFLAGLLAPFVVLMIDALVRYLPIPVFRSHWWIKLYKSHRRTSIKDPLAMQVGILMFLLCGAVLVGCLFVWLLNVAPITTVKNLVVILLITVAFVGVAIACWTSLPQVVALAEAREAAEHLFTVAQDGILVVDEQGVIRQANPATEDFFGCNPSQLLGHHLQKFLPELTAYPEQWDKRGEHTLCDYQKIRTLEVSISDRPHQDFQEYVVIVHDITQRKQAEEILLNSEAQLRQEAQQLAAQLVQSEKMSSLGQLVAGVAHEINNPVSFIYGNLTPANLYIQDLIKLIQLYQQHYPQPNAEIQNEIETIDLDFLMADLPKLLNSMNVGAQRIKEIVVSLRNFSRLDEAEMKAVNIHEGIDSTLMILQSRLKATSNRPEIEVIKEYANLPMAECYAGQLNQVFMNILANGIDAIDESYVSGHLSMVNGNTMDNPKIEIYTEITNDKEVIICIKDNGSGINENVQKHLFEPFFTTKPVGKGTGLGLSISYKIITEKHGGSLKCVSAPGIGTEFVIIIPLKQKNCHLNRGC</sequence>
<dbReference type="InterPro" id="IPR005467">
    <property type="entry name" value="His_kinase_dom"/>
</dbReference>
<dbReference type="InterPro" id="IPR000014">
    <property type="entry name" value="PAS"/>
</dbReference>
<gene>
    <name evidence="10" type="ORF">H6G59_05350</name>
</gene>
<dbReference type="SMART" id="SM00091">
    <property type="entry name" value="PAS"/>
    <property type="match status" value="1"/>
</dbReference>
<dbReference type="EMBL" id="JACJST010000003">
    <property type="protein sequence ID" value="MBD2567332.1"/>
    <property type="molecule type" value="Genomic_DNA"/>
</dbReference>
<dbReference type="InterPro" id="IPR003661">
    <property type="entry name" value="HisK_dim/P_dom"/>
</dbReference>
<evidence type="ECO:0000256" key="6">
    <source>
        <dbReference type="SAM" id="Coils"/>
    </source>
</evidence>
<dbReference type="CDD" id="cd00130">
    <property type="entry name" value="PAS"/>
    <property type="match status" value="1"/>
</dbReference>
<dbReference type="InterPro" id="IPR035965">
    <property type="entry name" value="PAS-like_dom_sf"/>
</dbReference>
<evidence type="ECO:0000313" key="11">
    <source>
        <dbReference type="Proteomes" id="UP000640531"/>
    </source>
</evidence>
<dbReference type="InterPro" id="IPR036890">
    <property type="entry name" value="HATPase_C_sf"/>
</dbReference>
<dbReference type="PANTHER" id="PTHR43065">
    <property type="entry name" value="SENSOR HISTIDINE KINASE"/>
    <property type="match status" value="1"/>
</dbReference>
<dbReference type="Pfam" id="PF02518">
    <property type="entry name" value="HATPase_c"/>
    <property type="match status" value="1"/>
</dbReference>
<evidence type="ECO:0000259" key="9">
    <source>
        <dbReference type="PROSITE" id="PS50112"/>
    </source>
</evidence>
<feature type="transmembrane region" description="Helical" evidence="7">
    <location>
        <begin position="337"/>
        <end position="355"/>
    </location>
</feature>
<feature type="transmembrane region" description="Helical" evidence="7">
    <location>
        <begin position="98"/>
        <end position="119"/>
    </location>
</feature>
<dbReference type="Proteomes" id="UP000640531">
    <property type="component" value="Unassembled WGS sequence"/>
</dbReference>
<dbReference type="Pfam" id="PF08448">
    <property type="entry name" value="PAS_4"/>
    <property type="match status" value="1"/>
</dbReference>
<feature type="transmembrane region" description="Helical" evidence="7">
    <location>
        <begin position="500"/>
        <end position="521"/>
    </location>
</feature>
<dbReference type="SMART" id="SM00387">
    <property type="entry name" value="HATPase_c"/>
    <property type="match status" value="1"/>
</dbReference>
<dbReference type="Gene3D" id="1.20.1740.10">
    <property type="entry name" value="Amino acid/polyamine transporter I"/>
    <property type="match status" value="1"/>
</dbReference>
<evidence type="ECO:0000256" key="4">
    <source>
        <dbReference type="ARBA" id="ARBA00022777"/>
    </source>
</evidence>
<dbReference type="InterPro" id="IPR004358">
    <property type="entry name" value="Sig_transdc_His_kin-like_C"/>
</dbReference>
<comment type="caution">
    <text evidence="10">The sequence shown here is derived from an EMBL/GenBank/DDBJ whole genome shotgun (WGS) entry which is preliminary data.</text>
</comment>
<feature type="transmembrane region" description="Helical" evidence="7">
    <location>
        <begin position="163"/>
        <end position="188"/>
    </location>
</feature>
<feature type="transmembrane region" description="Helical" evidence="7">
    <location>
        <begin position="241"/>
        <end position="261"/>
    </location>
</feature>
<dbReference type="SUPFAM" id="SSF55785">
    <property type="entry name" value="PYP-like sensor domain (PAS domain)"/>
    <property type="match status" value="1"/>
</dbReference>
<keyword evidence="11" id="KW-1185">Reference proteome</keyword>
<dbReference type="PANTHER" id="PTHR43065:SF50">
    <property type="entry name" value="HISTIDINE KINASE"/>
    <property type="match status" value="1"/>
</dbReference>
<dbReference type="InterPro" id="IPR013656">
    <property type="entry name" value="PAS_4"/>
</dbReference>
<keyword evidence="6" id="KW-0175">Coiled coil</keyword>
<evidence type="ECO:0000256" key="5">
    <source>
        <dbReference type="ARBA" id="ARBA00023012"/>
    </source>
</evidence>
<keyword evidence="7" id="KW-0812">Transmembrane</keyword>
<dbReference type="RefSeq" id="WP_190712159.1">
    <property type="nucleotide sequence ID" value="NZ_JACJST010000003.1"/>
</dbReference>
<keyword evidence="4" id="KW-0808">Transferase</keyword>
<feature type="transmembrane region" description="Helical" evidence="7">
    <location>
        <begin position="288"/>
        <end position="309"/>
    </location>
</feature>
<protein>
    <recommendedName>
        <fullName evidence="2">histidine kinase</fullName>
        <ecNumber evidence="2">2.7.13.3</ecNumber>
    </recommendedName>
</protein>
<feature type="transmembrane region" description="Helical" evidence="7">
    <location>
        <begin position="464"/>
        <end position="488"/>
    </location>
</feature>
<evidence type="ECO:0000256" key="3">
    <source>
        <dbReference type="ARBA" id="ARBA00022553"/>
    </source>
</evidence>
<dbReference type="SUPFAM" id="SSF47384">
    <property type="entry name" value="Homodimeric domain of signal transducing histidine kinase"/>
    <property type="match status" value="1"/>
</dbReference>
<accession>A0ABR8FC79</accession>
<dbReference type="SUPFAM" id="SSF55874">
    <property type="entry name" value="ATPase domain of HSP90 chaperone/DNA topoisomerase II/histidine kinase"/>
    <property type="match status" value="1"/>
</dbReference>
<keyword evidence="4" id="KW-0418">Kinase</keyword>
<dbReference type="Gene3D" id="3.30.450.20">
    <property type="entry name" value="PAS domain"/>
    <property type="match status" value="1"/>
</dbReference>
<evidence type="ECO:0000256" key="1">
    <source>
        <dbReference type="ARBA" id="ARBA00000085"/>
    </source>
</evidence>
<feature type="coiled-coil region" evidence="6">
    <location>
        <begin position="633"/>
        <end position="664"/>
    </location>
</feature>
<keyword evidence="3" id="KW-0597">Phosphoprotein</keyword>
<feature type="transmembrane region" description="Helical" evidence="7">
    <location>
        <begin position="139"/>
        <end position="156"/>
    </location>
</feature>
<dbReference type="PRINTS" id="PR00344">
    <property type="entry name" value="BCTRLSENSOR"/>
</dbReference>
<dbReference type="PROSITE" id="PS50112">
    <property type="entry name" value="PAS"/>
    <property type="match status" value="1"/>
</dbReference>
<dbReference type="InterPro" id="IPR036097">
    <property type="entry name" value="HisK_dim/P_sf"/>
</dbReference>
<dbReference type="EC" id="2.7.13.3" evidence="2"/>
<evidence type="ECO:0000256" key="7">
    <source>
        <dbReference type="SAM" id="Phobius"/>
    </source>
</evidence>
<dbReference type="CDD" id="cd00082">
    <property type="entry name" value="HisKA"/>
    <property type="match status" value="1"/>
</dbReference>
<feature type="transmembrane region" description="Helical" evidence="7">
    <location>
        <begin position="393"/>
        <end position="414"/>
    </location>
</feature>
<evidence type="ECO:0000256" key="2">
    <source>
        <dbReference type="ARBA" id="ARBA00012438"/>
    </source>
</evidence>
<dbReference type="InterPro" id="IPR003594">
    <property type="entry name" value="HATPase_dom"/>
</dbReference>
<feature type="transmembrane region" description="Helical" evidence="7">
    <location>
        <begin position="208"/>
        <end position="229"/>
    </location>
</feature>
<organism evidence="10 11">
    <name type="scientific">Anabaena lutea FACHB-196</name>
    <dbReference type="NCBI Taxonomy" id="2692881"/>
    <lineage>
        <taxon>Bacteria</taxon>
        <taxon>Bacillati</taxon>
        <taxon>Cyanobacteriota</taxon>
        <taxon>Cyanophyceae</taxon>
        <taxon>Nostocales</taxon>
        <taxon>Nostocaceae</taxon>
        <taxon>Anabaena</taxon>
    </lineage>
</organism>
<dbReference type="PROSITE" id="PS50109">
    <property type="entry name" value="HIS_KIN"/>
    <property type="match status" value="1"/>
</dbReference>
<proteinExistence type="predicted"/>
<evidence type="ECO:0000259" key="8">
    <source>
        <dbReference type="PROSITE" id="PS50109"/>
    </source>
</evidence>
<comment type="catalytic activity">
    <reaction evidence="1">
        <text>ATP + protein L-histidine = ADP + protein N-phospho-L-histidine.</text>
        <dbReference type="EC" id="2.7.13.3"/>
    </reaction>
</comment>
<name>A0ABR8FC79_9NOST</name>
<feature type="domain" description="Histidine kinase" evidence="8">
    <location>
        <begin position="673"/>
        <end position="934"/>
    </location>
</feature>
<reference evidence="10 11" key="1">
    <citation type="journal article" date="2020" name="ISME J.">
        <title>Comparative genomics reveals insights into cyanobacterial evolution and habitat adaptation.</title>
        <authorList>
            <person name="Chen M.Y."/>
            <person name="Teng W.K."/>
            <person name="Zhao L."/>
            <person name="Hu C.X."/>
            <person name="Zhou Y.K."/>
            <person name="Han B.P."/>
            <person name="Song L.R."/>
            <person name="Shu W.S."/>
        </authorList>
    </citation>
    <scope>NUCLEOTIDE SEQUENCE [LARGE SCALE GENOMIC DNA]</scope>
    <source>
        <strain evidence="10 11">FACHB-196</strain>
    </source>
</reference>